<accession>A0A7J0BFJ1</accession>
<dbReference type="EMBL" id="BLVO01000004">
    <property type="protein sequence ID" value="GFM31961.1"/>
    <property type="molecule type" value="Genomic_DNA"/>
</dbReference>
<reference evidence="2 3" key="1">
    <citation type="submission" date="2020-05" db="EMBL/GenBank/DDBJ databases">
        <title>Draft genome sequence of Desulfovibrio sp. strain HN2T.</title>
        <authorList>
            <person name="Ueno A."/>
            <person name="Tamazawa S."/>
            <person name="Tamamura S."/>
            <person name="Murakami T."/>
            <person name="Kiyama T."/>
            <person name="Inomata H."/>
            <person name="Amano Y."/>
            <person name="Miyakawa K."/>
            <person name="Tamaki H."/>
            <person name="Naganuma T."/>
            <person name="Kaneko K."/>
        </authorList>
    </citation>
    <scope>NUCLEOTIDE SEQUENCE [LARGE SCALE GENOMIC DNA]</scope>
    <source>
        <strain evidence="2 3">HN2</strain>
    </source>
</reference>
<name>A0A7J0BFJ1_9BACT</name>
<protein>
    <submittedName>
        <fullName evidence="2">Lipoprotein</fullName>
    </submittedName>
</protein>
<gene>
    <name evidence="2" type="ORF">DSM101010T_03260</name>
</gene>
<comment type="caution">
    <text evidence="2">The sequence shown here is derived from an EMBL/GenBank/DDBJ whole genome shotgun (WGS) entry which is preliminary data.</text>
</comment>
<evidence type="ECO:0000313" key="3">
    <source>
        <dbReference type="Proteomes" id="UP000503840"/>
    </source>
</evidence>
<evidence type="ECO:0000313" key="2">
    <source>
        <dbReference type="EMBL" id="GFM31961.1"/>
    </source>
</evidence>
<proteinExistence type="predicted"/>
<keyword evidence="1" id="KW-0732">Signal</keyword>
<feature type="chain" id="PRO_5029850947" evidence="1">
    <location>
        <begin position="24"/>
        <end position="190"/>
    </location>
</feature>
<dbReference type="AlphaFoldDB" id="A0A7J0BFJ1"/>
<dbReference type="RefSeq" id="WP_174403647.1">
    <property type="nucleotide sequence ID" value="NZ_BLVO01000004.1"/>
</dbReference>
<sequence length="190" mass="20903">MKTGYRLATLSLCFLLLTLAACAPNNYVRLQYTSELSPAHIQPNAPSVTVVEFADERSKKDIGVRNDQTPFIPVSSVSAWMSDALREELSRKGLNTHYVKSADEVTPGEHVVTGTVKKVWLKQNTMTAYSVSIEAAIAVDGGLPVTYRSEQERQDVPTDGVTEEHLSETLRTMLNGAVEDILSKIYNTAN</sequence>
<dbReference type="Proteomes" id="UP000503840">
    <property type="component" value="Unassembled WGS sequence"/>
</dbReference>
<keyword evidence="3" id="KW-1185">Reference proteome</keyword>
<evidence type="ECO:0000256" key="1">
    <source>
        <dbReference type="SAM" id="SignalP"/>
    </source>
</evidence>
<keyword evidence="2" id="KW-0449">Lipoprotein</keyword>
<feature type="signal peptide" evidence="1">
    <location>
        <begin position="1"/>
        <end position="23"/>
    </location>
</feature>
<dbReference type="PROSITE" id="PS51257">
    <property type="entry name" value="PROKAR_LIPOPROTEIN"/>
    <property type="match status" value="1"/>
</dbReference>
<organism evidence="2 3">
    <name type="scientific">Desulfovibrio subterraneus</name>
    <dbReference type="NCBI Taxonomy" id="2718620"/>
    <lineage>
        <taxon>Bacteria</taxon>
        <taxon>Pseudomonadati</taxon>
        <taxon>Thermodesulfobacteriota</taxon>
        <taxon>Desulfovibrionia</taxon>
        <taxon>Desulfovibrionales</taxon>
        <taxon>Desulfovibrionaceae</taxon>
        <taxon>Desulfovibrio</taxon>
    </lineage>
</organism>